<keyword evidence="2" id="KW-0479">Metal-binding</keyword>
<keyword evidence="3" id="KW-0863">Zinc-finger</keyword>
<evidence type="ECO:0000256" key="4">
    <source>
        <dbReference type="ARBA" id="ARBA00022833"/>
    </source>
</evidence>
<gene>
    <name evidence="6" type="ORF">RFH988_LOCUS15703</name>
    <name evidence="7" type="ORF">SEV965_LOCUS17222</name>
</gene>
<evidence type="ECO:0000256" key="3">
    <source>
        <dbReference type="ARBA" id="ARBA00022771"/>
    </source>
</evidence>
<dbReference type="Proteomes" id="UP000663882">
    <property type="component" value="Unassembled WGS sequence"/>
</dbReference>
<dbReference type="EMBL" id="CAJNOU010000978">
    <property type="protein sequence ID" value="CAF1127239.1"/>
    <property type="molecule type" value="Genomic_DNA"/>
</dbReference>
<dbReference type="GO" id="GO:0005634">
    <property type="term" value="C:nucleus"/>
    <property type="evidence" value="ECO:0007669"/>
    <property type="project" value="UniProtKB-SubCell"/>
</dbReference>
<reference evidence="7" key="1">
    <citation type="submission" date="2021-02" db="EMBL/GenBank/DDBJ databases">
        <authorList>
            <person name="Nowell W R."/>
        </authorList>
    </citation>
    <scope>NUCLEOTIDE SEQUENCE</scope>
</reference>
<organism evidence="7 8">
    <name type="scientific">Rotaria sordida</name>
    <dbReference type="NCBI Taxonomy" id="392033"/>
    <lineage>
        <taxon>Eukaryota</taxon>
        <taxon>Metazoa</taxon>
        <taxon>Spiralia</taxon>
        <taxon>Gnathifera</taxon>
        <taxon>Rotifera</taxon>
        <taxon>Eurotatoria</taxon>
        <taxon>Bdelloidea</taxon>
        <taxon>Philodinida</taxon>
        <taxon>Philodinidae</taxon>
        <taxon>Rotaria</taxon>
    </lineage>
</organism>
<dbReference type="Proteomes" id="UP000663889">
    <property type="component" value="Unassembled WGS sequence"/>
</dbReference>
<accession>A0A814R050</accession>
<dbReference type="InterPro" id="IPR052035">
    <property type="entry name" value="ZnF_BED_domain_contain"/>
</dbReference>
<evidence type="ECO:0000256" key="2">
    <source>
        <dbReference type="ARBA" id="ARBA00022723"/>
    </source>
</evidence>
<dbReference type="SUPFAM" id="SSF53098">
    <property type="entry name" value="Ribonuclease H-like"/>
    <property type="match status" value="1"/>
</dbReference>
<evidence type="ECO:0000256" key="1">
    <source>
        <dbReference type="ARBA" id="ARBA00004123"/>
    </source>
</evidence>
<comment type="caution">
    <text evidence="7">The sequence shown here is derived from an EMBL/GenBank/DDBJ whole genome shotgun (WGS) entry which is preliminary data.</text>
</comment>
<proteinExistence type="predicted"/>
<dbReference type="PANTHER" id="PTHR46481:SF10">
    <property type="entry name" value="ZINC FINGER BED DOMAIN-CONTAINING PROTEIN 39"/>
    <property type="match status" value="1"/>
</dbReference>
<keyword evidence="5" id="KW-0539">Nucleus</keyword>
<dbReference type="InterPro" id="IPR012337">
    <property type="entry name" value="RNaseH-like_sf"/>
</dbReference>
<dbReference type="AlphaFoldDB" id="A0A814R050"/>
<dbReference type="GO" id="GO:0008270">
    <property type="term" value="F:zinc ion binding"/>
    <property type="evidence" value="ECO:0007669"/>
    <property type="project" value="UniProtKB-KW"/>
</dbReference>
<name>A0A814R050_9BILA</name>
<evidence type="ECO:0000313" key="8">
    <source>
        <dbReference type="Proteomes" id="UP000663889"/>
    </source>
</evidence>
<evidence type="ECO:0000313" key="7">
    <source>
        <dbReference type="EMBL" id="CAF1127239.1"/>
    </source>
</evidence>
<evidence type="ECO:0000313" key="6">
    <source>
        <dbReference type="EMBL" id="CAF1030827.1"/>
    </source>
</evidence>
<keyword evidence="4" id="KW-0862">Zinc</keyword>
<protein>
    <submittedName>
        <fullName evidence="7">Uncharacterized protein</fullName>
    </submittedName>
</protein>
<sequence length="275" mass="32237">MYNEVQQKVYEELQQAPNICLTTDIWTSQANQAYMTIIAHFIDLKNNKIKNVVLVRRELIGNHTIEFIVEQLENTRSTGSIGEKIICLAFDTYPTMRKVILEHFGAATRKLASDSSPILSIILSVLTILITSLEDRPTDSSLLKKIKHIFHGYIEEQFKKTYNNKLGLLYPHWKNFQRSSYKNYVERLSLLNKLQAFEAKQLAYLYLQEQYNSLLENNLVTSSFNVQQHKEKEKEFDLFDIMITNRNIPSSNNRESDLLMYENERELYRNANPLE</sequence>
<dbReference type="OrthoDB" id="1607513at2759"/>
<evidence type="ECO:0000256" key="5">
    <source>
        <dbReference type="ARBA" id="ARBA00023242"/>
    </source>
</evidence>
<dbReference type="PANTHER" id="PTHR46481">
    <property type="entry name" value="ZINC FINGER BED DOMAIN-CONTAINING PROTEIN 4"/>
    <property type="match status" value="1"/>
</dbReference>
<comment type="subcellular location">
    <subcellularLocation>
        <location evidence="1">Nucleus</location>
    </subcellularLocation>
</comment>
<dbReference type="EMBL" id="CAJNOO010000774">
    <property type="protein sequence ID" value="CAF1030827.1"/>
    <property type="molecule type" value="Genomic_DNA"/>
</dbReference>